<keyword evidence="2" id="KW-1185">Reference proteome</keyword>
<reference evidence="1 2" key="1">
    <citation type="submission" date="2015-09" db="EMBL/GenBank/DDBJ databases">
        <title>Draft genome sequence of Aliiroseovarius crassostreae CV919-312TSm, the causative agent of Roseovarius Oyster Disease (formerly Juvenile Oyster Disease).</title>
        <authorList>
            <person name="Kessner L."/>
            <person name="Spinard E."/>
            <person name="Nelson D."/>
        </authorList>
    </citation>
    <scope>NUCLEOTIDE SEQUENCE [LARGE SCALE GENOMIC DNA]</scope>
    <source>
        <strain evidence="1 2">CV919-312</strain>
    </source>
</reference>
<proteinExistence type="predicted"/>
<evidence type="ECO:0008006" key="3">
    <source>
        <dbReference type="Google" id="ProtNLM"/>
    </source>
</evidence>
<protein>
    <recommendedName>
        <fullName evidence="3">STAS domain-containing protein</fullName>
    </recommendedName>
</protein>
<comment type="caution">
    <text evidence="1">The sequence shown here is derived from an EMBL/GenBank/DDBJ whole genome shotgun (WGS) entry which is preliminary data.</text>
</comment>
<sequence>MVKSEYFPTSALLYQSLSGEIGLSQLGQLLPDLQDHPIPPGGYDALIDLSGATDIDCSFTGIATLVRARKARQKTHRPPNRIAIWAPGDLAFGTCRMLEQLSQGELVLDLAVVREEEEALAFLHRSERRLEILRDHLERAERNASAASA</sequence>
<evidence type="ECO:0000313" key="1">
    <source>
        <dbReference type="EMBL" id="KPN63303.1"/>
    </source>
</evidence>
<dbReference type="RefSeq" id="WP_055189521.1">
    <property type="nucleotide sequence ID" value="NZ_FPBS01000002.1"/>
</dbReference>
<accession>A0A0P7I2N0</accession>
<gene>
    <name evidence="1" type="ORF">AKJ29_11515</name>
</gene>
<dbReference type="EMBL" id="LKBA01000006">
    <property type="protein sequence ID" value="KPN63303.1"/>
    <property type="molecule type" value="Genomic_DNA"/>
</dbReference>
<dbReference type="AlphaFoldDB" id="A0A0P7I2N0"/>
<name>A0A0P7I2N0_9RHOB</name>
<dbReference type="OrthoDB" id="7877306at2"/>
<evidence type="ECO:0000313" key="2">
    <source>
        <dbReference type="Proteomes" id="UP000050471"/>
    </source>
</evidence>
<organism evidence="1 2">
    <name type="scientific">Aliiroseovarius crassostreae</name>
    <dbReference type="NCBI Taxonomy" id="154981"/>
    <lineage>
        <taxon>Bacteria</taxon>
        <taxon>Pseudomonadati</taxon>
        <taxon>Pseudomonadota</taxon>
        <taxon>Alphaproteobacteria</taxon>
        <taxon>Rhodobacterales</taxon>
        <taxon>Paracoccaceae</taxon>
        <taxon>Aliiroseovarius</taxon>
    </lineage>
</organism>
<dbReference type="Proteomes" id="UP000050471">
    <property type="component" value="Unassembled WGS sequence"/>
</dbReference>